<name>X0VSF3_9ZZZZ</name>
<evidence type="ECO:0000313" key="2">
    <source>
        <dbReference type="EMBL" id="GAG14057.1"/>
    </source>
</evidence>
<dbReference type="Pfam" id="PF02538">
    <property type="entry name" value="Hydantoinase_B"/>
    <property type="match status" value="1"/>
</dbReference>
<feature type="domain" description="Hydantoinase B/oxoprolinase" evidence="1">
    <location>
        <begin position="32"/>
        <end position="204"/>
    </location>
</feature>
<dbReference type="AlphaFoldDB" id="X0VSF3"/>
<organism evidence="2">
    <name type="scientific">marine sediment metagenome</name>
    <dbReference type="NCBI Taxonomy" id="412755"/>
    <lineage>
        <taxon>unclassified sequences</taxon>
        <taxon>metagenomes</taxon>
        <taxon>ecological metagenomes</taxon>
    </lineage>
</organism>
<accession>X0VSF3</accession>
<dbReference type="GO" id="GO:0003824">
    <property type="term" value="F:catalytic activity"/>
    <property type="evidence" value="ECO:0007669"/>
    <property type="project" value="InterPro"/>
</dbReference>
<evidence type="ECO:0000259" key="1">
    <source>
        <dbReference type="Pfam" id="PF02538"/>
    </source>
</evidence>
<comment type="caution">
    <text evidence="2">The sequence shown here is derived from an EMBL/GenBank/DDBJ whole genome shotgun (WGS) entry which is preliminary data.</text>
</comment>
<dbReference type="EMBL" id="BARS01038778">
    <property type="protein sequence ID" value="GAG14057.1"/>
    <property type="molecule type" value="Genomic_DNA"/>
</dbReference>
<proteinExistence type="predicted"/>
<protein>
    <recommendedName>
        <fullName evidence="1">Hydantoinase B/oxoprolinase domain-containing protein</fullName>
    </recommendedName>
</protein>
<reference evidence="2" key="1">
    <citation type="journal article" date="2014" name="Front. Microbiol.">
        <title>High frequency of phylogenetically diverse reductive dehalogenase-homologous genes in deep subseafloor sedimentary metagenomes.</title>
        <authorList>
            <person name="Kawai M."/>
            <person name="Futagami T."/>
            <person name="Toyoda A."/>
            <person name="Takaki Y."/>
            <person name="Nishi S."/>
            <person name="Hori S."/>
            <person name="Arai W."/>
            <person name="Tsubouchi T."/>
            <person name="Morono Y."/>
            <person name="Uchiyama I."/>
            <person name="Ito T."/>
            <person name="Fujiyama A."/>
            <person name="Inagaki F."/>
            <person name="Takami H."/>
        </authorList>
    </citation>
    <scope>NUCLEOTIDE SEQUENCE</scope>
    <source>
        <strain evidence="2">Expedition CK06-06</strain>
    </source>
</reference>
<feature type="non-terminal residue" evidence="2">
    <location>
        <position position="250"/>
    </location>
</feature>
<gene>
    <name evidence="2" type="ORF">S01H1_59289</name>
</gene>
<dbReference type="InterPro" id="IPR003692">
    <property type="entry name" value="Hydantoinase_B"/>
</dbReference>
<sequence>MAQDAAGIGYGLSGVMADGFRWAGGDMSLITCWSCSAFPYRDGDIAGYCTPNPAADQGETELGEFLQPTNLNIGKKLVPDYCGHGKFRGGNGIGICQLIVDPGQALTIATFAATGGMGRAAIGMCGGYPGPNDVVVLAHDTNMRQLLKEGKTYPRDFVEIREWLKEGNLKAGSVEAFKGPTPNIPCKDGDLYATASAAMGGWGDVLERDYGLIENDVKYNRITPYTAKTVYGVVVDENGKVEVAKSDELR</sequence>